<dbReference type="PANTHER" id="PTHR43214:SF38">
    <property type="entry name" value="NITRATE_NITRITE RESPONSE REGULATOR PROTEIN NARL"/>
    <property type="match status" value="1"/>
</dbReference>
<name>A0ABX4HG04_9GAMM</name>
<evidence type="ECO:0000256" key="1">
    <source>
        <dbReference type="ARBA" id="ARBA00023125"/>
    </source>
</evidence>
<dbReference type="EMBL" id="NSKA01000004">
    <property type="protein sequence ID" value="PAU71273.1"/>
    <property type="molecule type" value="Genomic_DNA"/>
</dbReference>
<organism evidence="3 4">
    <name type="scientific">Vreelandella alkaliphila</name>
    <dbReference type="NCBI Taxonomy" id="272774"/>
    <lineage>
        <taxon>Bacteria</taxon>
        <taxon>Pseudomonadati</taxon>
        <taxon>Pseudomonadota</taxon>
        <taxon>Gammaproteobacteria</taxon>
        <taxon>Oceanospirillales</taxon>
        <taxon>Halomonadaceae</taxon>
        <taxon>Vreelandella</taxon>
    </lineage>
</organism>
<reference evidence="3 4" key="1">
    <citation type="submission" date="2017-08" db="EMBL/GenBank/DDBJ databases">
        <title>Halomonas binhaiensis sp. nov., isolated from saline alkaline soil.</title>
        <authorList>
            <person name="Wang D."/>
            <person name="Zhang G."/>
        </authorList>
    </citation>
    <scope>NUCLEOTIDE SEQUENCE [LARGE SCALE GENOMIC DNA]</scope>
    <source>
        <strain evidence="3 4">WN018</strain>
    </source>
</reference>
<dbReference type="PROSITE" id="PS00622">
    <property type="entry name" value="HTH_LUXR_1"/>
    <property type="match status" value="1"/>
</dbReference>
<dbReference type="Proteomes" id="UP000218675">
    <property type="component" value="Unassembled WGS sequence"/>
</dbReference>
<dbReference type="SMART" id="SM00421">
    <property type="entry name" value="HTH_LUXR"/>
    <property type="match status" value="1"/>
</dbReference>
<keyword evidence="1" id="KW-0238">DNA-binding</keyword>
<proteinExistence type="predicted"/>
<comment type="caution">
    <text evidence="3">The sequence shown here is derived from an EMBL/GenBank/DDBJ whole genome shotgun (WGS) entry which is preliminary data.</text>
</comment>
<dbReference type="RefSeq" id="WP_095603800.1">
    <property type="nucleotide sequence ID" value="NZ_NSKA01000004.1"/>
</dbReference>
<gene>
    <name evidence="3" type="ORF">CK497_11255</name>
</gene>
<evidence type="ECO:0000259" key="2">
    <source>
        <dbReference type="PROSITE" id="PS50043"/>
    </source>
</evidence>
<dbReference type="InterPro" id="IPR039420">
    <property type="entry name" value="WalR-like"/>
</dbReference>
<sequence>MKHWFVTTDGSLKARWESAFPKSVATTPNKVLDQVRSGDVVWLTTMVENWDELISTIAAKKAIAVLLSYAPNDREALKALDLGARGYAHTLAAPDVLKQVALVVTNQGVWVGQELLAKVMGGAFKALQNRQSSEGHQHGEYLNLLTERERGVALAVARGATNKEVARQLDITERTVKAHLSAIFKKLSVRDRLQLILKLTSISELEGDYPSK</sequence>
<dbReference type="InterPro" id="IPR016032">
    <property type="entry name" value="Sig_transdc_resp-reg_C-effctor"/>
</dbReference>
<accession>A0ABX4HG04</accession>
<dbReference type="SUPFAM" id="SSF46894">
    <property type="entry name" value="C-terminal effector domain of the bipartite response regulators"/>
    <property type="match status" value="1"/>
</dbReference>
<dbReference type="PROSITE" id="PS50043">
    <property type="entry name" value="HTH_LUXR_2"/>
    <property type="match status" value="1"/>
</dbReference>
<dbReference type="Gene3D" id="3.40.50.2300">
    <property type="match status" value="1"/>
</dbReference>
<dbReference type="CDD" id="cd06170">
    <property type="entry name" value="LuxR_C_like"/>
    <property type="match status" value="1"/>
</dbReference>
<dbReference type="InterPro" id="IPR000792">
    <property type="entry name" value="Tscrpt_reg_LuxR_C"/>
</dbReference>
<evidence type="ECO:0000313" key="4">
    <source>
        <dbReference type="Proteomes" id="UP000218675"/>
    </source>
</evidence>
<evidence type="ECO:0000313" key="3">
    <source>
        <dbReference type="EMBL" id="PAU71273.1"/>
    </source>
</evidence>
<feature type="domain" description="HTH luxR-type" evidence="2">
    <location>
        <begin position="138"/>
        <end position="203"/>
    </location>
</feature>
<dbReference type="PRINTS" id="PR00038">
    <property type="entry name" value="HTHLUXR"/>
</dbReference>
<keyword evidence="4" id="KW-1185">Reference proteome</keyword>
<dbReference type="PANTHER" id="PTHR43214">
    <property type="entry name" value="TWO-COMPONENT RESPONSE REGULATOR"/>
    <property type="match status" value="1"/>
</dbReference>
<protein>
    <submittedName>
        <fullName evidence="3">Helix-turn-helix transcriptional regulator</fullName>
    </submittedName>
</protein>
<dbReference type="Pfam" id="PF00196">
    <property type="entry name" value="GerE"/>
    <property type="match status" value="1"/>
</dbReference>